<dbReference type="GeneID" id="54284954"/>
<proteinExistence type="predicted"/>
<sequence length="175" mass="20060">MGIIAHDTFLTAEEGIVSMEWANYGAFAVLLTSQMQRGGRNRERFDFLRSIRPPPSTHERVLTTASLSRERYQRPYSERHRNYLSRRDTHSRELPAITHSSLPYVCTRGGHFRSSSEHRLEFVPDATQDSLIRRGPTLLARGVRLMVRLADLDGRRPGRRSNTALHYQLVDGGND</sequence>
<accession>A0A6A5XYK7</accession>
<evidence type="ECO:0000313" key="2">
    <source>
        <dbReference type="Proteomes" id="UP000799778"/>
    </source>
</evidence>
<reference evidence="1" key="1">
    <citation type="journal article" date="2020" name="Stud. Mycol.">
        <title>101 Dothideomycetes genomes: a test case for predicting lifestyles and emergence of pathogens.</title>
        <authorList>
            <person name="Haridas S."/>
            <person name="Albert R."/>
            <person name="Binder M."/>
            <person name="Bloem J."/>
            <person name="Labutti K."/>
            <person name="Salamov A."/>
            <person name="Andreopoulos B."/>
            <person name="Baker S."/>
            <person name="Barry K."/>
            <person name="Bills G."/>
            <person name="Bluhm B."/>
            <person name="Cannon C."/>
            <person name="Castanera R."/>
            <person name="Culley D."/>
            <person name="Daum C."/>
            <person name="Ezra D."/>
            <person name="Gonzalez J."/>
            <person name="Henrissat B."/>
            <person name="Kuo A."/>
            <person name="Liang C."/>
            <person name="Lipzen A."/>
            <person name="Lutzoni F."/>
            <person name="Magnuson J."/>
            <person name="Mondo S."/>
            <person name="Nolan M."/>
            <person name="Ohm R."/>
            <person name="Pangilinan J."/>
            <person name="Park H.-J."/>
            <person name="Ramirez L."/>
            <person name="Alfaro M."/>
            <person name="Sun H."/>
            <person name="Tritt A."/>
            <person name="Yoshinaga Y."/>
            <person name="Zwiers L.-H."/>
            <person name="Turgeon B."/>
            <person name="Goodwin S."/>
            <person name="Spatafora J."/>
            <person name="Crous P."/>
            <person name="Grigoriev I."/>
        </authorList>
    </citation>
    <scope>NUCLEOTIDE SEQUENCE</scope>
    <source>
        <strain evidence="1">CBS 175.79</strain>
    </source>
</reference>
<organism evidence="1 2">
    <name type="scientific">Aaosphaeria arxii CBS 175.79</name>
    <dbReference type="NCBI Taxonomy" id="1450172"/>
    <lineage>
        <taxon>Eukaryota</taxon>
        <taxon>Fungi</taxon>
        <taxon>Dikarya</taxon>
        <taxon>Ascomycota</taxon>
        <taxon>Pezizomycotina</taxon>
        <taxon>Dothideomycetes</taxon>
        <taxon>Pleosporomycetidae</taxon>
        <taxon>Pleosporales</taxon>
        <taxon>Pleosporales incertae sedis</taxon>
        <taxon>Aaosphaeria</taxon>
    </lineage>
</organism>
<name>A0A6A5XYK7_9PLEO</name>
<protein>
    <submittedName>
        <fullName evidence="1">Uncharacterized protein</fullName>
    </submittedName>
</protein>
<evidence type="ECO:0000313" key="1">
    <source>
        <dbReference type="EMBL" id="KAF2017720.1"/>
    </source>
</evidence>
<dbReference type="AlphaFoldDB" id="A0A6A5XYK7"/>
<dbReference type="Proteomes" id="UP000799778">
    <property type="component" value="Unassembled WGS sequence"/>
</dbReference>
<feature type="non-terminal residue" evidence="1">
    <location>
        <position position="175"/>
    </location>
</feature>
<dbReference type="EMBL" id="ML978068">
    <property type="protein sequence ID" value="KAF2017720.1"/>
    <property type="molecule type" value="Genomic_DNA"/>
</dbReference>
<dbReference type="RefSeq" id="XP_033386059.1">
    <property type="nucleotide sequence ID" value="XM_033527557.1"/>
</dbReference>
<gene>
    <name evidence="1" type="ORF">BU24DRAFT_420767</name>
</gene>
<keyword evidence="2" id="KW-1185">Reference proteome</keyword>